<name>A0A243RLU4_9ACTN</name>
<dbReference type="Pfam" id="PF02065">
    <property type="entry name" value="Melibiase"/>
    <property type="match status" value="1"/>
</dbReference>
<keyword evidence="4" id="KW-0326">Glycosidase</keyword>
<evidence type="ECO:0000313" key="9">
    <source>
        <dbReference type="EMBL" id="OUC95863.1"/>
    </source>
</evidence>
<keyword evidence="10" id="KW-1185">Reference proteome</keyword>
<dbReference type="GO" id="GO:0004557">
    <property type="term" value="F:alpha-galactosidase activity"/>
    <property type="evidence" value="ECO:0007669"/>
    <property type="project" value="UniProtKB-EC"/>
</dbReference>
<dbReference type="Pfam" id="PF16875">
    <property type="entry name" value="Glyco_hydro_36N"/>
    <property type="match status" value="1"/>
</dbReference>
<feature type="binding site" evidence="6">
    <location>
        <position position="469"/>
    </location>
    <ligand>
        <name>substrate</name>
    </ligand>
</feature>
<feature type="binding site" evidence="6">
    <location>
        <begin position="318"/>
        <end position="319"/>
    </location>
    <ligand>
        <name>substrate</name>
    </ligand>
</feature>
<comment type="catalytic activity">
    <reaction evidence="1">
        <text>Hydrolysis of terminal, non-reducing alpha-D-galactose residues in alpha-D-galactosides, including galactose oligosaccharides, galactomannans and galactolipids.</text>
        <dbReference type="EC" id="3.2.1.22"/>
    </reaction>
</comment>
<evidence type="ECO:0000256" key="4">
    <source>
        <dbReference type="ARBA" id="ARBA00023295"/>
    </source>
</evidence>
<feature type="active site" description="Proton donor" evidence="5">
    <location>
        <position position="491"/>
    </location>
</feature>
<dbReference type="Gene3D" id="3.20.20.70">
    <property type="entry name" value="Aldolase class I"/>
    <property type="match status" value="1"/>
</dbReference>
<dbReference type="PANTHER" id="PTHR43053:SF3">
    <property type="entry name" value="ALPHA-GALACTOSIDASE C-RELATED"/>
    <property type="match status" value="1"/>
</dbReference>
<reference evidence="9 10" key="1">
    <citation type="submission" date="2017-05" db="EMBL/GenBank/DDBJ databases">
        <title>Biotechnological potential of actinobacteria isolated from South African environments.</title>
        <authorList>
            <person name="Le Roes-Hill M."/>
            <person name="Prins A."/>
            <person name="Durrell K.A."/>
        </authorList>
    </citation>
    <scope>NUCLEOTIDE SEQUENCE [LARGE SCALE GENOMIC DNA]</scope>
    <source>
        <strain evidence="9">M26</strain>
    </source>
</reference>
<feature type="binding site" evidence="6">
    <location>
        <position position="395"/>
    </location>
    <ligand>
        <name>substrate</name>
    </ligand>
</feature>
<dbReference type="CDD" id="cd14791">
    <property type="entry name" value="GH36"/>
    <property type="match status" value="1"/>
</dbReference>
<comment type="caution">
    <text evidence="9">The sequence shown here is derived from an EMBL/GenBank/DDBJ whole genome shotgun (WGS) entry which is preliminary data.</text>
</comment>
<dbReference type="PRINTS" id="PR00743">
    <property type="entry name" value="GLHYDRLASE36"/>
</dbReference>
<dbReference type="Gene3D" id="2.70.98.60">
    <property type="entry name" value="alpha-galactosidase from lactobacil brevis"/>
    <property type="match status" value="1"/>
</dbReference>
<dbReference type="FunFam" id="3.20.20.70:FF:000118">
    <property type="entry name" value="Alpha-galactosidase"/>
    <property type="match status" value="1"/>
</dbReference>
<organism evidence="9 10">
    <name type="scientific">Streptosporangium minutum</name>
    <dbReference type="NCBI Taxonomy" id="569862"/>
    <lineage>
        <taxon>Bacteria</taxon>
        <taxon>Bacillati</taxon>
        <taxon>Actinomycetota</taxon>
        <taxon>Actinomycetes</taxon>
        <taxon>Streptosporangiales</taxon>
        <taxon>Streptosporangiaceae</taxon>
        <taxon>Streptosporangium</taxon>
    </lineage>
</organism>
<dbReference type="PANTHER" id="PTHR43053">
    <property type="entry name" value="GLYCOSIDASE FAMILY 31"/>
    <property type="match status" value="1"/>
</dbReference>
<evidence type="ECO:0000256" key="1">
    <source>
        <dbReference type="ARBA" id="ARBA00001255"/>
    </source>
</evidence>
<dbReference type="Proteomes" id="UP000194761">
    <property type="component" value="Unassembled WGS sequence"/>
</dbReference>
<keyword evidence="3" id="KW-0378">Hydrolase</keyword>
<dbReference type="InterPro" id="IPR050985">
    <property type="entry name" value="Alpha-glycosidase_related"/>
</dbReference>
<feature type="active site" description="Nucleophile" evidence="5">
    <location>
        <position position="430"/>
    </location>
</feature>
<dbReference type="InterPro" id="IPR002252">
    <property type="entry name" value="Glyco_hydro_36"/>
</dbReference>
<dbReference type="InterPro" id="IPR031704">
    <property type="entry name" value="Glyco_hydro_36_N"/>
</dbReference>
<feature type="binding site" evidence="6">
    <location>
        <begin position="428"/>
        <end position="432"/>
    </location>
    <ligand>
        <name>substrate</name>
    </ligand>
</feature>
<dbReference type="AlphaFoldDB" id="A0A243RLU4"/>
<evidence type="ECO:0000256" key="2">
    <source>
        <dbReference type="ARBA" id="ARBA00012755"/>
    </source>
</evidence>
<dbReference type="Pfam" id="PF16874">
    <property type="entry name" value="Glyco_hydro_36C"/>
    <property type="match status" value="1"/>
</dbReference>
<dbReference type="GO" id="GO:0016052">
    <property type="term" value="P:carbohydrate catabolic process"/>
    <property type="evidence" value="ECO:0007669"/>
    <property type="project" value="InterPro"/>
</dbReference>
<evidence type="ECO:0000256" key="6">
    <source>
        <dbReference type="PIRSR" id="PIRSR005536-2"/>
    </source>
</evidence>
<feature type="binding site" evidence="6">
    <location>
        <position position="155"/>
    </location>
    <ligand>
        <name>substrate</name>
    </ligand>
</feature>
<dbReference type="InterPro" id="IPR031705">
    <property type="entry name" value="Glyco_hydro_36_C"/>
</dbReference>
<dbReference type="EC" id="3.2.1.22" evidence="2"/>
<dbReference type="InterPro" id="IPR013785">
    <property type="entry name" value="Aldolase_TIM"/>
</dbReference>
<evidence type="ECO:0000256" key="3">
    <source>
        <dbReference type="ARBA" id="ARBA00022801"/>
    </source>
</evidence>
<proteinExistence type="predicted"/>
<gene>
    <name evidence="9" type="ORF">CA984_17240</name>
</gene>
<dbReference type="RefSeq" id="WP_086573533.1">
    <property type="nucleotide sequence ID" value="NZ_NGFP01000071.1"/>
</dbReference>
<evidence type="ECO:0000259" key="8">
    <source>
        <dbReference type="Pfam" id="PF16875"/>
    </source>
</evidence>
<sequence length="661" mass="73964">MIAVGDGLWLLSTPTSGYAVRLVGDATPTCAHWGPALTLDQARDLPAGRPELPVEGGAWFGVAGLQIRYGDAVRGVEWRHLGHEVEDDHLVLRMADRHYPLEISLHYRVRGEAIERWTTVTNSGAEPVTLLRCDSAAWNLPHRDGYRLSHVSGDWGREFQLRRTDLTTAETVLTSRRGHSGHHANPWLMVDDGHATEEHGEVWSVALAWSGSWRITVERDQHDRVGLSGGFGHEGLTWRLGAGESVDTPVFAGVYSPAGFGGASHRWHDYARTFLLDDRIRPVVFNSWEATEFDISQEQQMALAERAAALGVELFVMDDAWFGGRTSDRAGLGDWWPNPDRFPEGLAPLIEHVRELGMAFGLWVEPESVNPDSELYRAHPEWVLRQPNRRSTEVRNQLLLDFSRDEVAAWAHGWLDDLVRRHDISFLKWDMNRPFTEAGDEVWVPFVRNVYAVIDRLRADHPQLAIEGCASGGGRADLGMLARTDQIWTSDNTDAAQRIAIQHGYSQLYPARTMGAWATDSPNAITGRLTPLRFRFHVAMSGALGVGGDLLRWTPQELEEAAALVEQYKRIRPVVHGGRLDRLGPWAVQYTLGDEVVVFVWRPTTLVGGDAPVRLRGLDPEGVYRDEDTGVLHHGALLLSHGLPRPLPFDALSDLRRLKRC</sequence>
<feature type="domain" description="Glycosyl hydrolase family 36 N-terminal" evidence="8">
    <location>
        <begin position="29"/>
        <end position="240"/>
    </location>
</feature>
<dbReference type="EMBL" id="NGFP01000071">
    <property type="protein sequence ID" value="OUC95863.1"/>
    <property type="molecule type" value="Genomic_DNA"/>
</dbReference>
<accession>A0A243RLU4</accession>
<evidence type="ECO:0000256" key="5">
    <source>
        <dbReference type="PIRSR" id="PIRSR005536-1"/>
    </source>
</evidence>
<evidence type="ECO:0000259" key="7">
    <source>
        <dbReference type="Pfam" id="PF16874"/>
    </source>
</evidence>
<dbReference type="InterPro" id="IPR038417">
    <property type="entry name" value="Alpga-gal_N_sf"/>
</dbReference>
<feature type="domain" description="Glycosyl hydrolase family 36 C-terminal" evidence="7">
    <location>
        <begin position="593"/>
        <end position="647"/>
    </location>
</feature>
<protein>
    <recommendedName>
        <fullName evidence="2">alpha-galactosidase</fullName>
        <ecNumber evidence="2">3.2.1.22</ecNumber>
    </recommendedName>
</protein>
<dbReference type="PIRSF" id="PIRSF005536">
    <property type="entry name" value="Agal"/>
    <property type="match status" value="1"/>
</dbReference>
<dbReference type="SUPFAM" id="SSF51445">
    <property type="entry name" value="(Trans)glycosidases"/>
    <property type="match status" value="1"/>
</dbReference>
<evidence type="ECO:0000313" key="10">
    <source>
        <dbReference type="Proteomes" id="UP000194761"/>
    </source>
</evidence>
<dbReference type="InterPro" id="IPR017853">
    <property type="entry name" value="GH"/>
</dbReference>
<feature type="binding site" evidence="6">
    <location>
        <position position="491"/>
    </location>
    <ligand>
        <name>substrate</name>
    </ligand>
</feature>